<feature type="region of interest" description="Disordered" evidence="1">
    <location>
        <begin position="244"/>
        <end position="263"/>
    </location>
</feature>
<feature type="region of interest" description="Disordered" evidence="1">
    <location>
        <begin position="273"/>
        <end position="322"/>
    </location>
</feature>
<feature type="compositionally biased region" description="Basic and acidic residues" evidence="1">
    <location>
        <begin position="244"/>
        <end position="254"/>
    </location>
</feature>
<accession>A0A9P7AJ07</accession>
<evidence type="ECO:0000256" key="1">
    <source>
        <dbReference type="SAM" id="MobiDB-lite"/>
    </source>
</evidence>
<evidence type="ECO:0000313" key="2">
    <source>
        <dbReference type="EMBL" id="KAG1790345.1"/>
    </source>
</evidence>
<comment type="caution">
    <text evidence="2">The sequence shown here is derived from an EMBL/GenBank/DDBJ whole genome shotgun (WGS) entry which is preliminary data.</text>
</comment>
<feature type="region of interest" description="Disordered" evidence="1">
    <location>
        <begin position="203"/>
        <end position="239"/>
    </location>
</feature>
<evidence type="ECO:0000313" key="3">
    <source>
        <dbReference type="Proteomes" id="UP000719766"/>
    </source>
</evidence>
<dbReference type="OrthoDB" id="5590473at2759"/>
<dbReference type="GeneID" id="64597362"/>
<proteinExistence type="predicted"/>
<dbReference type="CDD" id="cd18724">
    <property type="entry name" value="PIN_LabA-like"/>
    <property type="match status" value="1"/>
</dbReference>
<feature type="region of interest" description="Disordered" evidence="1">
    <location>
        <begin position="463"/>
        <end position="513"/>
    </location>
</feature>
<dbReference type="RefSeq" id="XP_041157317.1">
    <property type="nucleotide sequence ID" value="XM_041303598.1"/>
</dbReference>
<gene>
    <name evidence="2" type="ORF">HD556DRAFT_1392827</name>
</gene>
<dbReference type="EMBL" id="JABBWE010000051">
    <property type="protein sequence ID" value="KAG1790345.1"/>
    <property type="molecule type" value="Genomic_DNA"/>
</dbReference>
<dbReference type="Proteomes" id="UP000719766">
    <property type="component" value="Unassembled WGS sequence"/>
</dbReference>
<organism evidence="2 3">
    <name type="scientific">Suillus plorans</name>
    <dbReference type="NCBI Taxonomy" id="116603"/>
    <lineage>
        <taxon>Eukaryota</taxon>
        <taxon>Fungi</taxon>
        <taxon>Dikarya</taxon>
        <taxon>Basidiomycota</taxon>
        <taxon>Agaricomycotina</taxon>
        <taxon>Agaricomycetes</taxon>
        <taxon>Agaricomycetidae</taxon>
        <taxon>Boletales</taxon>
        <taxon>Suillineae</taxon>
        <taxon>Suillaceae</taxon>
        <taxon>Suillus</taxon>
    </lineage>
</organism>
<keyword evidence="3" id="KW-1185">Reference proteome</keyword>
<name>A0A9P7AJ07_9AGAM</name>
<reference evidence="2" key="1">
    <citation type="journal article" date="2020" name="New Phytol.">
        <title>Comparative genomics reveals dynamic genome evolution in host specialist ectomycorrhizal fungi.</title>
        <authorList>
            <person name="Lofgren L.A."/>
            <person name="Nguyen N.H."/>
            <person name="Vilgalys R."/>
            <person name="Ruytinx J."/>
            <person name="Liao H.L."/>
            <person name="Branco S."/>
            <person name="Kuo A."/>
            <person name="LaButti K."/>
            <person name="Lipzen A."/>
            <person name="Andreopoulos W."/>
            <person name="Pangilinan J."/>
            <person name="Riley R."/>
            <person name="Hundley H."/>
            <person name="Na H."/>
            <person name="Barry K."/>
            <person name="Grigoriev I.V."/>
            <person name="Stajich J.E."/>
            <person name="Kennedy P.G."/>
        </authorList>
    </citation>
    <scope>NUCLEOTIDE SEQUENCE</scope>
    <source>
        <strain evidence="2">S12</strain>
    </source>
</reference>
<feature type="region of interest" description="Disordered" evidence="1">
    <location>
        <begin position="1"/>
        <end position="34"/>
    </location>
</feature>
<feature type="compositionally biased region" description="Low complexity" evidence="1">
    <location>
        <begin position="144"/>
        <end position="153"/>
    </location>
</feature>
<feature type="region of interest" description="Disordered" evidence="1">
    <location>
        <begin position="112"/>
        <end position="183"/>
    </location>
</feature>
<feature type="compositionally biased region" description="Basic residues" evidence="1">
    <location>
        <begin position="227"/>
        <end position="237"/>
    </location>
</feature>
<dbReference type="AlphaFoldDB" id="A0A9P7AJ07"/>
<feature type="compositionally biased region" description="Acidic residues" evidence="1">
    <location>
        <begin position="134"/>
        <end position="143"/>
    </location>
</feature>
<feature type="compositionally biased region" description="Low complexity" evidence="1">
    <location>
        <begin position="1"/>
        <end position="22"/>
    </location>
</feature>
<protein>
    <submittedName>
        <fullName evidence="2">Uncharacterized protein</fullName>
    </submittedName>
</protein>
<feature type="compositionally biased region" description="Gly residues" evidence="1">
    <location>
        <begin position="493"/>
        <end position="511"/>
    </location>
</feature>
<sequence>MSTILSSSETTNTSPTPISPFSNYSAASDATSDESPDLGAFTTVFRALNHLQPLVPPRGGAYIYTEFDTPSTDAVPLSSLPTDSEFIEGSTVWNQSMLASYLASSSSSHTRSALTSMTASPPLPNPDGSNNFDDSGEETEGELEPLTFTFTTPSRSQSHNSDADMSHDPSLSDGDIDLGDQPTLGDLGGAFSFLAAERARIAARDRGTGKDSSTSDGAWRNDAEPRRTRKRRRKKAKAIQLLQRDPENVEHEGTSHTTGTSTILGVSGTSELITVSSNPEPEPETEESSSGDNAVVTIPSTPAHKSSLDRLRHSRSTPSLHLSQIPTNPQILKLRCLAHKLRLKFPEDYDRITALLTQDFSGVDSDFSDPRGPAPRPRDSLIHVFIDHSNILIGFLTYARRHASHSGRKLRLSHAALALLLERGRPITRRCLVTSSPLYQPTDTAEQLGYEVCIFVRVPDSGNGQYRRPPSANTNAESWRKGHARASSDSDKGIGGSGGTGLTASGSGGRNGRVRYREQGVDELLQLKLHQAIADADVPRPGATIVLATGDGNVGQFSDEGFLGPVRIALKKGWRVELYAWEDGLSRAWKKEFGEGTPWKDRFRIIKMEDFAEDLLEVE</sequence>